<dbReference type="SUPFAM" id="SSF52425">
    <property type="entry name" value="Cryptochrome/photolyase, N-terminal domain"/>
    <property type="match status" value="1"/>
</dbReference>
<dbReference type="GO" id="GO:0000719">
    <property type="term" value="P:photoreactive repair"/>
    <property type="evidence" value="ECO:0007669"/>
    <property type="project" value="TreeGrafter"/>
</dbReference>
<keyword evidence="5 7" id="KW-0157">Chromophore</keyword>
<gene>
    <name evidence="10" type="ORF">SAMN06297229_1922</name>
</gene>
<dbReference type="InterPro" id="IPR006050">
    <property type="entry name" value="DNA_photolyase_N"/>
</dbReference>
<evidence type="ECO:0000256" key="6">
    <source>
        <dbReference type="PIRSR" id="PIRSR602081-1"/>
    </source>
</evidence>
<dbReference type="PRINTS" id="PR00147">
    <property type="entry name" value="DNAPHOTLYASE"/>
</dbReference>
<dbReference type="InterPro" id="IPR014133">
    <property type="entry name" value="Cry_DASH"/>
</dbReference>
<dbReference type="GO" id="GO:0003677">
    <property type="term" value="F:DNA binding"/>
    <property type="evidence" value="ECO:0007669"/>
    <property type="project" value="TreeGrafter"/>
</dbReference>
<comment type="similarity">
    <text evidence="1 7">Belongs to the DNA photolyase class-1 family.</text>
</comment>
<keyword evidence="4 6" id="KW-0274">FAD</keyword>
<evidence type="ECO:0000259" key="9">
    <source>
        <dbReference type="PROSITE" id="PS51645"/>
    </source>
</evidence>
<dbReference type="InterPro" id="IPR002081">
    <property type="entry name" value="Cryptochrome/DNA_photolyase_1"/>
</dbReference>
<dbReference type="Pfam" id="PF03441">
    <property type="entry name" value="FAD_binding_7"/>
    <property type="match status" value="1"/>
</dbReference>
<sequence length="436" mass="50054">MFKSSLFWFQNDLRVQDNPALMQAASQSERLLCLVIIDPSQFRPGRYSTKALGAARWRFLQQSITDLQATLATQGQQLLIRVGQPMQVMAELITEVGMDAVFSSYHPGHYERHRWELLQQRYPYLHWQQAHSNTLFDAAELPFSISELPDSFSKFRRKVEGLPVPAATAAAKLPPPPGNLRLANDTTPTTGRLDNGFSGGERAAHEHLQSYFSEAHASEYKEVRNELDGWRNSTKFSAWLATGCVSPRTVYDYLKAYEQRAGANDSTYWIYFELLWREYFHWYGYRYGQSLFAFGGIKQSSPSTSFYPTRFQKWCSGNTPYPIVNACMKQLNATGFMSNRGRQLVASCLVNELELDWRYGAAYFEQQLVDYDVASNWGNWQYLAGVGADPRGKRWFDLAKQTQLYDPQHAFIERWQGQQHSMPLDDVDAADWPVSD</sequence>
<evidence type="ECO:0000313" key="10">
    <source>
        <dbReference type="EMBL" id="SMQ80006.1"/>
    </source>
</evidence>
<proteinExistence type="inferred from homology"/>
<dbReference type="EMBL" id="FXWH01000002">
    <property type="protein sequence ID" value="SMQ80006.1"/>
    <property type="molecule type" value="Genomic_DNA"/>
</dbReference>
<dbReference type="InterPro" id="IPR036155">
    <property type="entry name" value="Crypto/Photolyase_N_sf"/>
</dbReference>
<reference evidence="11" key="1">
    <citation type="submission" date="2017-04" db="EMBL/GenBank/DDBJ databases">
        <authorList>
            <person name="Varghese N."/>
            <person name="Submissions S."/>
        </authorList>
    </citation>
    <scope>NUCLEOTIDE SEQUENCE [LARGE SCALE GENOMIC DNA]</scope>
</reference>
<evidence type="ECO:0000256" key="2">
    <source>
        <dbReference type="ARBA" id="ARBA00017881"/>
    </source>
</evidence>
<dbReference type="AlphaFoldDB" id="A0A1Y6FW57"/>
<protein>
    <recommendedName>
        <fullName evidence="2 7">Cryptochrome DASH</fullName>
    </recommendedName>
</protein>
<dbReference type="Gene3D" id="1.25.40.80">
    <property type="match status" value="1"/>
</dbReference>
<dbReference type="GO" id="GO:0071949">
    <property type="term" value="F:FAD binding"/>
    <property type="evidence" value="ECO:0007669"/>
    <property type="project" value="TreeGrafter"/>
</dbReference>
<accession>A0A1Y6FW57</accession>
<evidence type="ECO:0000256" key="7">
    <source>
        <dbReference type="RuleBase" id="RU367151"/>
    </source>
</evidence>
<dbReference type="InterPro" id="IPR036134">
    <property type="entry name" value="Crypto/Photolyase_FAD-like_sf"/>
</dbReference>
<organism evidence="10 11">
    <name type="scientific">Pseudidiomarina planktonica</name>
    <dbReference type="NCBI Taxonomy" id="1323738"/>
    <lineage>
        <taxon>Bacteria</taxon>
        <taxon>Pseudomonadati</taxon>
        <taxon>Pseudomonadota</taxon>
        <taxon>Gammaproteobacteria</taxon>
        <taxon>Alteromonadales</taxon>
        <taxon>Idiomarinaceae</taxon>
        <taxon>Pseudidiomarina</taxon>
    </lineage>
</organism>
<feature type="binding site" evidence="6">
    <location>
        <position position="220"/>
    </location>
    <ligand>
        <name>FAD</name>
        <dbReference type="ChEBI" id="CHEBI:57692"/>
    </ligand>
</feature>
<keyword evidence="3 6" id="KW-0285">Flavoprotein</keyword>
<dbReference type="SUPFAM" id="SSF48173">
    <property type="entry name" value="Cryptochrome/photolyase FAD-binding domain"/>
    <property type="match status" value="1"/>
</dbReference>
<dbReference type="PANTHER" id="PTHR11455:SF22">
    <property type="entry name" value="CRYPTOCHROME DASH"/>
    <property type="match status" value="1"/>
</dbReference>
<evidence type="ECO:0000313" key="11">
    <source>
        <dbReference type="Proteomes" id="UP000194450"/>
    </source>
</evidence>
<feature type="domain" description="Photolyase/cryptochrome alpha/beta" evidence="9">
    <location>
        <begin position="3"/>
        <end position="135"/>
    </location>
</feature>
<dbReference type="Pfam" id="PF00875">
    <property type="entry name" value="DNA_photolyase"/>
    <property type="match status" value="1"/>
</dbReference>
<feature type="binding site" evidence="6">
    <location>
        <begin position="233"/>
        <end position="237"/>
    </location>
    <ligand>
        <name>FAD</name>
        <dbReference type="ChEBI" id="CHEBI:57692"/>
    </ligand>
</feature>
<dbReference type="InterPro" id="IPR005101">
    <property type="entry name" value="Cryptochr/Photolyase_FAD-bd"/>
</dbReference>
<dbReference type="InterPro" id="IPR014729">
    <property type="entry name" value="Rossmann-like_a/b/a_fold"/>
</dbReference>
<dbReference type="OrthoDB" id="9772484at2"/>
<evidence type="ECO:0000256" key="5">
    <source>
        <dbReference type="ARBA" id="ARBA00022991"/>
    </source>
</evidence>
<feature type="region of interest" description="Disordered" evidence="8">
    <location>
        <begin position="168"/>
        <end position="188"/>
    </location>
</feature>
<dbReference type="Gene3D" id="3.40.50.620">
    <property type="entry name" value="HUPs"/>
    <property type="match status" value="1"/>
</dbReference>
<dbReference type="PROSITE" id="PS51645">
    <property type="entry name" value="PHR_CRY_ALPHA_BETA"/>
    <property type="match status" value="1"/>
</dbReference>
<name>A0A1Y6FW57_9GAMM</name>
<dbReference type="Proteomes" id="UP000194450">
    <property type="component" value="Unassembled WGS sequence"/>
</dbReference>
<evidence type="ECO:0000256" key="4">
    <source>
        <dbReference type="ARBA" id="ARBA00022827"/>
    </source>
</evidence>
<dbReference type="NCBIfam" id="TIGR02765">
    <property type="entry name" value="crypto_DASH"/>
    <property type="match status" value="1"/>
</dbReference>
<keyword evidence="10" id="KW-0456">Lyase</keyword>
<dbReference type="RefSeq" id="WP_086435056.1">
    <property type="nucleotide sequence ID" value="NZ_FXWH01000002.1"/>
</dbReference>
<dbReference type="GO" id="GO:0003913">
    <property type="term" value="F:DNA photolyase activity"/>
    <property type="evidence" value="ECO:0007669"/>
    <property type="project" value="InterPro"/>
</dbReference>
<dbReference type="Gene3D" id="1.10.579.10">
    <property type="entry name" value="DNA Cyclobutane Dipyrimidine Photolyase, subunit A, domain 3"/>
    <property type="match status" value="1"/>
</dbReference>
<comment type="function">
    <text evidence="7">May have a photoreceptor function.</text>
</comment>
<keyword evidence="11" id="KW-1185">Reference proteome</keyword>
<comment type="cofactor">
    <cofactor evidence="6 7">
        <name>FAD</name>
        <dbReference type="ChEBI" id="CHEBI:57692"/>
    </cofactor>
    <text evidence="6 7">Binds 1 FAD per subunit.</text>
</comment>
<comment type="cofactor">
    <cofactor evidence="7">
        <name>(6R)-5,10-methylene-5,6,7,8-tetrahydrofolate</name>
        <dbReference type="ChEBI" id="CHEBI:15636"/>
    </cofactor>
    <text evidence="7">Binds 1 5,10-methenyltetrahydrofolate (MTHF) per subunit.</text>
</comment>
<evidence type="ECO:0000256" key="1">
    <source>
        <dbReference type="ARBA" id="ARBA00005862"/>
    </source>
</evidence>
<feature type="binding site" evidence="6">
    <location>
        <begin position="370"/>
        <end position="372"/>
    </location>
    <ligand>
        <name>FAD</name>
        <dbReference type="ChEBI" id="CHEBI:57692"/>
    </ligand>
</feature>
<evidence type="ECO:0000256" key="3">
    <source>
        <dbReference type="ARBA" id="ARBA00022630"/>
    </source>
</evidence>
<evidence type="ECO:0000256" key="8">
    <source>
        <dbReference type="SAM" id="MobiDB-lite"/>
    </source>
</evidence>
<dbReference type="PANTHER" id="PTHR11455">
    <property type="entry name" value="CRYPTOCHROME"/>
    <property type="match status" value="1"/>
</dbReference>